<proteinExistence type="predicted"/>
<dbReference type="Proteomes" id="UP001629214">
    <property type="component" value="Unassembled WGS sequence"/>
</dbReference>
<protein>
    <submittedName>
        <fullName evidence="1">PAAR domain-containing protein</fullName>
    </submittedName>
</protein>
<dbReference type="InterPro" id="IPR008727">
    <property type="entry name" value="PAAR_motif"/>
</dbReference>
<name>A0ABW8Z6V5_9BURK</name>
<evidence type="ECO:0000313" key="2">
    <source>
        <dbReference type="Proteomes" id="UP001629214"/>
    </source>
</evidence>
<dbReference type="RefSeq" id="WP_408167010.1">
    <property type="nucleotide sequence ID" value="NZ_JAQQFR010000004.1"/>
</dbReference>
<evidence type="ECO:0000313" key="1">
    <source>
        <dbReference type="EMBL" id="MFL9878235.1"/>
    </source>
</evidence>
<accession>A0ABW8Z6V5</accession>
<organism evidence="1 2">
    <name type="scientific">Herbaspirillum rhizosphaerae</name>
    <dbReference type="NCBI Taxonomy" id="346179"/>
    <lineage>
        <taxon>Bacteria</taxon>
        <taxon>Pseudomonadati</taxon>
        <taxon>Pseudomonadota</taxon>
        <taxon>Betaproteobacteria</taxon>
        <taxon>Burkholderiales</taxon>
        <taxon>Oxalobacteraceae</taxon>
        <taxon>Herbaspirillum</taxon>
    </lineage>
</organism>
<dbReference type="CDD" id="cd14744">
    <property type="entry name" value="PAAR_CT_2"/>
    <property type="match status" value="1"/>
</dbReference>
<keyword evidence="2" id="KW-1185">Reference proteome</keyword>
<reference evidence="1 2" key="1">
    <citation type="journal article" date="2024" name="Chem. Sci.">
        <title>Discovery of megapolipeptins by genome mining of a Burkholderiales bacteria collection.</title>
        <authorList>
            <person name="Paulo B.S."/>
            <person name="Recchia M.J.J."/>
            <person name="Lee S."/>
            <person name="Fergusson C.H."/>
            <person name="Romanowski S.B."/>
            <person name="Hernandez A."/>
            <person name="Krull N."/>
            <person name="Liu D.Y."/>
            <person name="Cavanagh H."/>
            <person name="Bos A."/>
            <person name="Gray C.A."/>
            <person name="Murphy B.T."/>
            <person name="Linington R.G."/>
            <person name="Eustaquio A.S."/>
        </authorList>
    </citation>
    <scope>NUCLEOTIDE SEQUENCE [LARGE SCALE GENOMIC DNA]</scope>
    <source>
        <strain evidence="1 2">RL21-008-BIB-B</strain>
    </source>
</reference>
<sequence length="143" mass="15026">MLYDGIEVTDLNAIWWIEENQRIKALPIISKHDFITLGSKTKNGGVVLTATSDHTINGISVALVGDEVRYPNGEIATITSGAGAASIYGGKCLAVEGSHVSNGDVIETSDQKGYGIVIRAGMPPIPGFLQEGYIPPSLEASLA</sequence>
<dbReference type="EMBL" id="JAQQFR010000004">
    <property type="protein sequence ID" value="MFL9878235.1"/>
    <property type="molecule type" value="Genomic_DNA"/>
</dbReference>
<gene>
    <name evidence="1" type="ORF">PQR63_07585</name>
</gene>
<comment type="caution">
    <text evidence="1">The sequence shown here is derived from an EMBL/GenBank/DDBJ whole genome shotgun (WGS) entry which is preliminary data.</text>
</comment>
<dbReference type="Pfam" id="PF05488">
    <property type="entry name" value="PAAR_motif"/>
    <property type="match status" value="1"/>
</dbReference>